<protein>
    <recommendedName>
        <fullName evidence="5">Cytochrome P450</fullName>
    </recommendedName>
</protein>
<comment type="caution">
    <text evidence="3">The sequence shown here is derived from an EMBL/GenBank/DDBJ whole genome shotgun (WGS) entry which is preliminary data.</text>
</comment>
<sequence length="80" mass="8863">RRMCLGDVLARMELFEFVASLLHTFNVRTPEGTPLPSLNAMPGVTLTPEDFKVSLTLRPLVDSSHDFLNACHNIRTAGSH</sequence>
<dbReference type="GO" id="GO:0016705">
    <property type="term" value="F:oxidoreductase activity, acting on paired donors, with incorporation or reduction of molecular oxygen"/>
    <property type="evidence" value="ECO:0007669"/>
    <property type="project" value="InterPro"/>
</dbReference>
<feature type="non-terminal residue" evidence="3">
    <location>
        <position position="1"/>
    </location>
</feature>
<keyword evidence="2" id="KW-0503">Monooxygenase</keyword>
<dbReference type="AlphaFoldDB" id="A0A8S9X4R0"/>
<dbReference type="GO" id="GO:0005506">
    <property type="term" value="F:iron ion binding"/>
    <property type="evidence" value="ECO:0007669"/>
    <property type="project" value="InterPro"/>
</dbReference>
<gene>
    <name evidence="3" type="ORF">GE061_001800</name>
</gene>
<dbReference type="GO" id="GO:0020037">
    <property type="term" value="F:heme binding"/>
    <property type="evidence" value="ECO:0007669"/>
    <property type="project" value="InterPro"/>
</dbReference>
<dbReference type="Pfam" id="PF00067">
    <property type="entry name" value="p450"/>
    <property type="match status" value="1"/>
</dbReference>
<dbReference type="InterPro" id="IPR036396">
    <property type="entry name" value="Cyt_P450_sf"/>
</dbReference>
<comment type="similarity">
    <text evidence="1">Belongs to the cytochrome P450 family.</text>
</comment>
<evidence type="ECO:0000256" key="2">
    <source>
        <dbReference type="ARBA" id="ARBA00023033"/>
    </source>
</evidence>
<dbReference type="GO" id="GO:0004497">
    <property type="term" value="F:monooxygenase activity"/>
    <property type="evidence" value="ECO:0007669"/>
    <property type="project" value="UniProtKB-KW"/>
</dbReference>
<evidence type="ECO:0000256" key="1">
    <source>
        <dbReference type="ARBA" id="ARBA00010617"/>
    </source>
</evidence>
<evidence type="ECO:0000313" key="4">
    <source>
        <dbReference type="Proteomes" id="UP000466442"/>
    </source>
</evidence>
<accession>A0A8S9X4R0</accession>
<dbReference type="Gene3D" id="1.10.630.10">
    <property type="entry name" value="Cytochrome P450"/>
    <property type="match status" value="1"/>
</dbReference>
<evidence type="ECO:0000313" key="3">
    <source>
        <dbReference type="EMBL" id="KAF6203469.1"/>
    </source>
</evidence>
<reference evidence="3" key="1">
    <citation type="journal article" date="2021" name="Mol. Ecol. Resour.">
        <title>Apolygus lucorum genome provides insights into omnivorousness and mesophyll feeding.</title>
        <authorList>
            <person name="Liu Y."/>
            <person name="Liu H."/>
            <person name="Wang H."/>
            <person name="Huang T."/>
            <person name="Liu B."/>
            <person name="Yang B."/>
            <person name="Yin L."/>
            <person name="Li B."/>
            <person name="Zhang Y."/>
            <person name="Zhang S."/>
            <person name="Jiang F."/>
            <person name="Zhang X."/>
            <person name="Ren Y."/>
            <person name="Wang B."/>
            <person name="Wang S."/>
            <person name="Lu Y."/>
            <person name="Wu K."/>
            <person name="Fan W."/>
            <person name="Wang G."/>
        </authorList>
    </citation>
    <scope>NUCLEOTIDE SEQUENCE</scope>
    <source>
        <strain evidence="3">12Hb</strain>
    </source>
</reference>
<dbReference type="OrthoDB" id="1055148at2759"/>
<dbReference type="EMBL" id="WIXP02000010">
    <property type="protein sequence ID" value="KAF6203469.1"/>
    <property type="molecule type" value="Genomic_DNA"/>
</dbReference>
<dbReference type="SUPFAM" id="SSF48264">
    <property type="entry name" value="Cytochrome P450"/>
    <property type="match status" value="1"/>
</dbReference>
<evidence type="ECO:0008006" key="5">
    <source>
        <dbReference type="Google" id="ProtNLM"/>
    </source>
</evidence>
<proteinExistence type="inferred from homology"/>
<keyword evidence="4" id="KW-1185">Reference proteome</keyword>
<dbReference type="Proteomes" id="UP000466442">
    <property type="component" value="Unassembled WGS sequence"/>
</dbReference>
<keyword evidence="2" id="KW-0560">Oxidoreductase</keyword>
<organism evidence="3 4">
    <name type="scientific">Apolygus lucorum</name>
    <name type="common">Small green plant bug</name>
    <name type="synonym">Lygocoris lucorum</name>
    <dbReference type="NCBI Taxonomy" id="248454"/>
    <lineage>
        <taxon>Eukaryota</taxon>
        <taxon>Metazoa</taxon>
        <taxon>Ecdysozoa</taxon>
        <taxon>Arthropoda</taxon>
        <taxon>Hexapoda</taxon>
        <taxon>Insecta</taxon>
        <taxon>Pterygota</taxon>
        <taxon>Neoptera</taxon>
        <taxon>Paraneoptera</taxon>
        <taxon>Hemiptera</taxon>
        <taxon>Heteroptera</taxon>
        <taxon>Panheteroptera</taxon>
        <taxon>Cimicomorpha</taxon>
        <taxon>Miridae</taxon>
        <taxon>Mirini</taxon>
        <taxon>Apolygus</taxon>
    </lineage>
</organism>
<name>A0A8S9X4R0_APOLU</name>
<dbReference type="InterPro" id="IPR001128">
    <property type="entry name" value="Cyt_P450"/>
</dbReference>